<dbReference type="AlphaFoldDB" id="A0A2M9Q9I8"/>
<protein>
    <submittedName>
        <fullName evidence="2">Uncharacterized protein</fullName>
    </submittedName>
</protein>
<reference evidence="2 3" key="1">
    <citation type="submission" date="2017-11" db="EMBL/GenBank/DDBJ databases">
        <title>Bacterial isolate from king chilli rhizosphere.</title>
        <authorList>
            <person name="Takhelmayum P."/>
            <person name="Sarangthem I."/>
        </authorList>
    </citation>
    <scope>NUCLEOTIDE SEQUENCE [LARGE SCALE GENOMIC DNA]</scope>
    <source>
        <strain evidence="3">t26</strain>
    </source>
</reference>
<gene>
    <name evidence="2" type="ORF">CWD94_05190</name>
</gene>
<dbReference type="Proteomes" id="UP000232101">
    <property type="component" value="Unassembled WGS sequence"/>
</dbReference>
<dbReference type="RefSeq" id="WP_100542361.1">
    <property type="nucleotide sequence ID" value="NZ_CP158849.1"/>
</dbReference>
<dbReference type="EMBL" id="PHQY01000324">
    <property type="protein sequence ID" value="PJO44729.1"/>
    <property type="molecule type" value="Genomic_DNA"/>
</dbReference>
<sequence length="104" mass="12360">MKEIIFLKGMYQDSYYPKFLVDKIKDLLEQIVRYLEQGPHPLEDIQVKFDEITLAINDLEDEFLEHDSEIETVARDSIALTVIDILDVYNVKLDIEDALREREW</sequence>
<evidence type="ECO:0000256" key="1">
    <source>
        <dbReference type="SAM" id="Coils"/>
    </source>
</evidence>
<accession>A0A2M9Q9I8</accession>
<evidence type="ECO:0000313" key="3">
    <source>
        <dbReference type="Proteomes" id="UP000232101"/>
    </source>
</evidence>
<evidence type="ECO:0000313" key="2">
    <source>
        <dbReference type="EMBL" id="PJO44729.1"/>
    </source>
</evidence>
<proteinExistence type="predicted"/>
<name>A0A2M9Q9I8_9BACI</name>
<keyword evidence="1" id="KW-0175">Coiled coil</keyword>
<dbReference type="InterPro" id="IPR043767">
    <property type="entry name" value="DUF5713"/>
</dbReference>
<dbReference type="Pfam" id="PF18977">
    <property type="entry name" value="DUF5713"/>
    <property type="match status" value="1"/>
</dbReference>
<feature type="coiled-coil region" evidence="1">
    <location>
        <begin position="42"/>
        <end position="76"/>
    </location>
</feature>
<organism evidence="2 3">
    <name type="scientific">Lysinibacillus xylanilyticus</name>
    <dbReference type="NCBI Taxonomy" id="582475"/>
    <lineage>
        <taxon>Bacteria</taxon>
        <taxon>Bacillati</taxon>
        <taxon>Bacillota</taxon>
        <taxon>Bacilli</taxon>
        <taxon>Bacillales</taxon>
        <taxon>Bacillaceae</taxon>
        <taxon>Lysinibacillus</taxon>
    </lineage>
</organism>
<comment type="caution">
    <text evidence="2">The sequence shown here is derived from an EMBL/GenBank/DDBJ whole genome shotgun (WGS) entry which is preliminary data.</text>
</comment>